<keyword evidence="2" id="KW-1185">Reference proteome</keyword>
<evidence type="ECO:0000313" key="2">
    <source>
        <dbReference type="Proteomes" id="UP000789396"/>
    </source>
</evidence>
<dbReference type="SUPFAM" id="SSF53254">
    <property type="entry name" value="Phosphoglycerate mutase-like"/>
    <property type="match status" value="1"/>
</dbReference>
<name>A0A9N9CR17_9GLOM</name>
<comment type="caution">
    <text evidence="1">The sequence shown here is derived from an EMBL/GenBank/DDBJ whole genome shotgun (WGS) entry which is preliminary data.</text>
</comment>
<protein>
    <submittedName>
        <fullName evidence="1">16495_t:CDS:1</fullName>
    </submittedName>
</protein>
<dbReference type="AlphaFoldDB" id="A0A9N9CR17"/>
<dbReference type="OrthoDB" id="2418310at2759"/>
<feature type="non-terminal residue" evidence="1">
    <location>
        <position position="1"/>
    </location>
</feature>
<dbReference type="EMBL" id="CAJVPZ010009409">
    <property type="protein sequence ID" value="CAG8608962.1"/>
    <property type="molecule type" value="Genomic_DNA"/>
</dbReference>
<dbReference type="InterPro" id="IPR029033">
    <property type="entry name" value="His_PPase_superfam"/>
</dbReference>
<organism evidence="1 2">
    <name type="scientific">Racocetra fulgida</name>
    <dbReference type="NCBI Taxonomy" id="60492"/>
    <lineage>
        <taxon>Eukaryota</taxon>
        <taxon>Fungi</taxon>
        <taxon>Fungi incertae sedis</taxon>
        <taxon>Mucoromycota</taxon>
        <taxon>Glomeromycotina</taxon>
        <taxon>Glomeromycetes</taxon>
        <taxon>Diversisporales</taxon>
        <taxon>Gigasporaceae</taxon>
        <taxon>Racocetra</taxon>
    </lineage>
</organism>
<proteinExistence type="predicted"/>
<evidence type="ECO:0000313" key="1">
    <source>
        <dbReference type="EMBL" id="CAG8608962.1"/>
    </source>
</evidence>
<sequence>MSSEVLKVLNQTLDTWNKFFKEKFFNASQKRSHQVLTDELKVLEERLKPEVIEIIESTGLTWHDAYKILALLSIMQLTPHCPYPDCFTSEEWKIIIETNPYKNYEPVISPATSCALWEAIIKHINGKDSFIYPNDTPLSRLTSRVFNELCENIPNLAPEIISEQEHYAQFLYSYINLIFLKRNNEYNVQLDYNVKDTRQRPDFACTVDEVPLMNSEIKPLGCGPLKREKDIIKAYLRAVKSINQQIFAKGRPGESMIFLN</sequence>
<dbReference type="Proteomes" id="UP000789396">
    <property type="component" value="Unassembled WGS sequence"/>
</dbReference>
<gene>
    <name evidence="1" type="ORF">RFULGI_LOCUS6902</name>
</gene>
<accession>A0A9N9CR17</accession>
<reference evidence="1" key="1">
    <citation type="submission" date="2021-06" db="EMBL/GenBank/DDBJ databases">
        <authorList>
            <person name="Kallberg Y."/>
            <person name="Tangrot J."/>
            <person name="Rosling A."/>
        </authorList>
    </citation>
    <scope>NUCLEOTIDE SEQUENCE</scope>
    <source>
        <strain evidence="1">IN212</strain>
    </source>
</reference>